<evidence type="ECO:0000256" key="2">
    <source>
        <dbReference type="SAM" id="MobiDB-lite"/>
    </source>
</evidence>
<dbReference type="AlphaFoldDB" id="A0A7K3RNS2"/>
<keyword evidence="1" id="KW-0175">Coiled coil</keyword>
<comment type="caution">
    <text evidence="4">The sequence shown here is derived from an EMBL/GenBank/DDBJ whole genome shotgun (WGS) entry which is preliminary data.</text>
</comment>
<evidence type="ECO:0000259" key="3">
    <source>
        <dbReference type="Pfam" id="PF13476"/>
    </source>
</evidence>
<dbReference type="InterPro" id="IPR038729">
    <property type="entry name" value="Rad50/SbcC_AAA"/>
</dbReference>
<protein>
    <submittedName>
        <fullName evidence="4">AAA family ATPase</fullName>
    </submittedName>
</protein>
<evidence type="ECO:0000256" key="1">
    <source>
        <dbReference type="SAM" id="Coils"/>
    </source>
</evidence>
<dbReference type="Gene3D" id="3.40.50.300">
    <property type="entry name" value="P-loop containing nucleotide triphosphate hydrolases"/>
    <property type="match status" value="1"/>
</dbReference>
<dbReference type="GO" id="GO:0006302">
    <property type="term" value="P:double-strand break repair"/>
    <property type="evidence" value="ECO:0007669"/>
    <property type="project" value="InterPro"/>
</dbReference>
<feature type="region of interest" description="Disordered" evidence="2">
    <location>
        <begin position="222"/>
        <end position="260"/>
    </location>
</feature>
<organism evidence="4 5">
    <name type="scientific">Streptomyces parvus</name>
    <dbReference type="NCBI Taxonomy" id="66428"/>
    <lineage>
        <taxon>Bacteria</taxon>
        <taxon>Bacillati</taxon>
        <taxon>Actinomycetota</taxon>
        <taxon>Actinomycetes</taxon>
        <taxon>Kitasatosporales</taxon>
        <taxon>Streptomycetaceae</taxon>
        <taxon>Streptomyces</taxon>
    </lineage>
</organism>
<feature type="compositionally biased region" description="Basic and acidic residues" evidence="2">
    <location>
        <begin position="227"/>
        <end position="260"/>
    </location>
</feature>
<dbReference type="Proteomes" id="UP000469670">
    <property type="component" value="Unassembled WGS sequence"/>
</dbReference>
<sequence>MTTKFRLEKVEIHSTEGPVQYQFPSDLTVLAGPTGVGKTTLLELIKWGLGGDGQLAPVVTETVLDLSLQVSVGENRFRLSRSLDPQKRKKVRVTDLVTGERLRDHQVKSGEDGSLNALLMTSLGLPTDMRAAAQTGRSTKAGSRITFADIFTYMYVPQSEINRDIARSQDSYLEPKRKAVFELIFALADPELFDKRSEANTLKGMVEEASDHHKKILQFLRDSNTQSKEEAEQEREKALDSQREAEEQRTQLRDDIDPVTDRETQALRDLLSEAERSLADARSAAVFLGRQAEELSGERRRVNADLARLNRMRDAGERLAQIEFTTCPRCMQALKTREVPHGHCRLCLLPDEAASTDELDQYESVQLMDQMEEMEKQLAFVDQQTQNARQLILDRQKLVRHLEAAIDTRTANRVSPRLQAYSDISEKIAASRVAQKHFENVLQQWDRVADLANVEDELRKKYERTIREIEQKDSQLQERRRYIVGEISKEFNRVVADLQIPGVKEASIHETNYLPLLNGKPFKQFSRGGGIVTATQVAYWTALLAVALRERGVPYPTFLLLDSPRLALNEEQDLTSGLYRRLVTLAEANSGRVQIIVADHALPTAYRKEYAEIAFSYAKPTISSVKHPGKGGVKPLGATTG</sequence>
<evidence type="ECO:0000313" key="5">
    <source>
        <dbReference type="Proteomes" id="UP000469670"/>
    </source>
</evidence>
<gene>
    <name evidence="4" type="ORF">G3I50_01050</name>
</gene>
<reference evidence="4 5" key="1">
    <citation type="submission" date="2020-01" db="EMBL/GenBank/DDBJ databases">
        <title>Insect and environment-associated Actinomycetes.</title>
        <authorList>
            <person name="Currrie C."/>
            <person name="Chevrette M."/>
            <person name="Carlson C."/>
            <person name="Stubbendieck R."/>
            <person name="Wendt-Pienkowski E."/>
        </authorList>
    </citation>
    <scope>NUCLEOTIDE SEQUENCE [LARGE SCALE GENOMIC DNA]</scope>
    <source>
        <strain evidence="4 5">SID7590</strain>
    </source>
</reference>
<feature type="coiled-coil region" evidence="1">
    <location>
        <begin position="364"/>
        <end position="391"/>
    </location>
</feature>
<accession>A0A7K3RNS2</accession>
<dbReference type="Pfam" id="PF13476">
    <property type="entry name" value="AAA_23"/>
    <property type="match status" value="1"/>
</dbReference>
<name>A0A7K3RNS2_9ACTN</name>
<feature type="coiled-coil region" evidence="1">
    <location>
        <begin position="448"/>
        <end position="479"/>
    </location>
</feature>
<evidence type="ECO:0000313" key="4">
    <source>
        <dbReference type="EMBL" id="NEC16870.1"/>
    </source>
</evidence>
<feature type="domain" description="Rad50/SbcC-type AAA" evidence="3">
    <location>
        <begin position="18"/>
        <end position="247"/>
    </location>
</feature>
<dbReference type="SUPFAM" id="SSF52540">
    <property type="entry name" value="P-loop containing nucleoside triphosphate hydrolases"/>
    <property type="match status" value="1"/>
</dbReference>
<dbReference type="GO" id="GO:0016887">
    <property type="term" value="F:ATP hydrolysis activity"/>
    <property type="evidence" value="ECO:0007669"/>
    <property type="project" value="InterPro"/>
</dbReference>
<dbReference type="EMBL" id="JAAGMP010000059">
    <property type="protein sequence ID" value="NEC16870.1"/>
    <property type="molecule type" value="Genomic_DNA"/>
</dbReference>
<proteinExistence type="predicted"/>
<dbReference type="InterPro" id="IPR027417">
    <property type="entry name" value="P-loop_NTPase"/>
</dbReference>